<dbReference type="AlphaFoldDB" id="A0A6J6QA48"/>
<gene>
    <name evidence="5" type="ORF">UFOPK2399_01808</name>
</gene>
<dbReference type="GO" id="GO:0005829">
    <property type="term" value="C:cytosol"/>
    <property type="evidence" value="ECO:0007669"/>
    <property type="project" value="TreeGrafter"/>
</dbReference>
<accession>A0A6J6QA48</accession>
<dbReference type="InterPro" id="IPR028998">
    <property type="entry name" value="RimP_C"/>
</dbReference>
<dbReference type="PANTHER" id="PTHR33867">
    <property type="entry name" value="RIBOSOME MATURATION FACTOR RIMP"/>
    <property type="match status" value="1"/>
</dbReference>
<dbReference type="SUPFAM" id="SSF75420">
    <property type="entry name" value="YhbC-like, N-terminal domain"/>
    <property type="match status" value="1"/>
</dbReference>
<evidence type="ECO:0000256" key="2">
    <source>
        <dbReference type="ARBA" id="ARBA00022517"/>
    </source>
</evidence>
<name>A0A6J6QA48_9ZZZZ</name>
<dbReference type="InterPro" id="IPR028989">
    <property type="entry name" value="RimP_N"/>
</dbReference>
<dbReference type="GO" id="GO:0000028">
    <property type="term" value="P:ribosomal small subunit assembly"/>
    <property type="evidence" value="ECO:0007669"/>
    <property type="project" value="TreeGrafter"/>
</dbReference>
<reference evidence="5" key="1">
    <citation type="submission" date="2020-05" db="EMBL/GenBank/DDBJ databases">
        <authorList>
            <person name="Chiriac C."/>
            <person name="Salcher M."/>
            <person name="Ghai R."/>
            <person name="Kavagutti S V."/>
        </authorList>
    </citation>
    <scope>NUCLEOTIDE SEQUENCE</scope>
</reference>
<evidence type="ECO:0000256" key="1">
    <source>
        <dbReference type="ARBA" id="ARBA00022490"/>
    </source>
</evidence>
<dbReference type="EMBL" id="CAEZXP010000008">
    <property type="protein sequence ID" value="CAB4708067.1"/>
    <property type="molecule type" value="Genomic_DNA"/>
</dbReference>
<evidence type="ECO:0000259" key="4">
    <source>
        <dbReference type="Pfam" id="PF17384"/>
    </source>
</evidence>
<dbReference type="InterPro" id="IPR003728">
    <property type="entry name" value="Ribosome_maturation_RimP"/>
</dbReference>
<feature type="domain" description="Ribosome maturation factor RimP N-terminal" evidence="3">
    <location>
        <begin position="49"/>
        <end position="88"/>
    </location>
</feature>
<dbReference type="Pfam" id="PF17384">
    <property type="entry name" value="DUF150_C"/>
    <property type="match status" value="1"/>
</dbReference>
<dbReference type="SUPFAM" id="SSF74942">
    <property type="entry name" value="YhbC-like, C-terminal domain"/>
    <property type="match status" value="1"/>
</dbReference>
<feature type="domain" description="Ribosome maturation factor RimP C-terminal" evidence="4">
    <location>
        <begin position="91"/>
        <end position="151"/>
    </location>
</feature>
<sequence length="152" mass="17228">MGAWRPFFVMTTNSHDKERELQREVTRAVENAVPGSEVLALELIGKDRFCVYVDHPEGVDHALCERVSTVLRPYLDRYSVEVSSPGLDRPLRTQAHFAQVVGQNVKLRTADRRMQGAVVEAGARMVRVERRAGEPVDIPYDEIVRANLIWEG</sequence>
<organism evidence="5">
    <name type="scientific">freshwater metagenome</name>
    <dbReference type="NCBI Taxonomy" id="449393"/>
    <lineage>
        <taxon>unclassified sequences</taxon>
        <taxon>metagenomes</taxon>
        <taxon>ecological metagenomes</taxon>
    </lineage>
</organism>
<dbReference type="Pfam" id="PF02576">
    <property type="entry name" value="RimP_N"/>
    <property type="match status" value="1"/>
</dbReference>
<evidence type="ECO:0000313" key="5">
    <source>
        <dbReference type="EMBL" id="CAB4708067.1"/>
    </source>
</evidence>
<dbReference type="InterPro" id="IPR035956">
    <property type="entry name" value="RimP_N_sf"/>
</dbReference>
<proteinExistence type="inferred from homology"/>
<protein>
    <submittedName>
        <fullName evidence="5">Unannotated protein</fullName>
    </submittedName>
</protein>
<dbReference type="Gene3D" id="3.30.300.70">
    <property type="entry name" value="RimP-like superfamily, N-terminal"/>
    <property type="match status" value="1"/>
</dbReference>
<dbReference type="HAMAP" id="MF_01077">
    <property type="entry name" value="RimP"/>
    <property type="match status" value="1"/>
</dbReference>
<dbReference type="PANTHER" id="PTHR33867:SF1">
    <property type="entry name" value="RIBOSOME MATURATION FACTOR RIMP"/>
    <property type="match status" value="1"/>
</dbReference>
<dbReference type="CDD" id="cd01734">
    <property type="entry name" value="YlxS_C"/>
    <property type="match status" value="1"/>
</dbReference>
<keyword evidence="2" id="KW-0690">Ribosome biogenesis</keyword>
<evidence type="ECO:0000259" key="3">
    <source>
        <dbReference type="Pfam" id="PF02576"/>
    </source>
</evidence>
<dbReference type="GO" id="GO:0006412">
    <property type="term" value="P:translation"/>
    <property type="evidence" value="ECO:0007669"/>
    <property type="project" value="TreeGrafter"/>
</dbReference>
<dbReference type="InterPro" id="IPR036847">
    <property type="entry name" value="RimP_C_sf"/>
</dbReference>
<keyword evidence="1" id="KW-0963">Cytoplasm</keyword>